<organism evidence="1 2">
    <name type="scientific">Ciceribacter ferrooxidans</name>
    <dbReference type="NCBI Taxonomy" id="2509717"/>
    <lineage>
        <taxon>Bacteria</taxon>
        <taxon>Pseudomonadati</taxon>
        <taxon>Pseudomonadota</taxon>
        <taxon>Alphaproteobacteria</taxon>
        <taxon>Hyphomicrobiales</taxon>
        <taxon>Rhizobiaceae</taxon>
        <taxon>Ciceribacter</taxon>
    </lineage>
</organism>
<proteinExistence type="predicted"/>
<protein>
    <submittedName>
        <fullName evidence="1">Uncharacterized protein</fullName>
    </submittedName>
</protein>
<dbReference type="RefSeq" id="WP_129333521.1">
    <property type="nucleotide sequence ID" value="NZ_SDVB01000253.1"/>
</dbReference>
<accession>A0A4Q2T0L9</accession>
<name>A0A4Q2T0L9_9HYPH</name>
<keyword evidence="2" id="KW-1185">Reference proteome</keyword>
<sequence>MTDAYVAKLRDLGRCPCCGGVEVEMDIDIASRHARVTFVCSAVFETSNGRIIAATPCPAGAVLAAHLLNIEVQGGGR</sequence>
<evidence type="ECO:0000313" key="1">
    <source>
        <dbReference type="EMBL" id="RYC10129.1"/>
    </source>
</evidence>
<comment type="caution">
    <text evidence="1">The sequence shown here is derived from an EMBL/GenBank/DDBJ whole genome shotgun (WGS) entry which is preliminary data.</text>
</comment>
<gene>
    <name evidence="1" type="ORF">EUU22_18850</name>
</gene>
<dbReference type="Proteomes" id="UP000291088">
    <property type="component" value="Unassembled WGS sequence"/>
</dbReference>
<evidence type="ECO:0000313" key="2">
    <source>
        <dbReference type="Proteomes" id="UP000291088"/>
    </source>
</evidence>
<dbReference type="EMBL" id="SDVB01000253">
    <property type="protein sequence ID" value="RYC10129.1"/>
    <property type="molecule type" value="Genomic_DNA"/>
</dbReference>
<dbReference type="AlphaFoldDB" id="A0A4Q2T0L9"/>
<reference evidence="1 2" key="1">
    <citation type="submission" date="2019-01" db="EMBL/GenBank/DDBJ databases">
        <authorList>
            <person name="Deng T."/>
        </authorList>
    </citation>
    <scope>NUCLEOTIDE SEQUENCE [LARGE SCALE GENOMIC DNA]</scope>
    <source>
        <strain evidence="1 2">F8825</strain>
    </source>
</reference>